<evidence type="ECO:0000256" key="2">
    <source>
        <dbReference type="ARBA" id="ARBA00023315"/>
    </source>
</evidence>
<evidence type="ECO:0000313" key="4">
    <source>
        <dbReference type="EMBL" id="MDN3612311.1"/>
    </source>
</evidence>
<keyword evidence="2" id="KW-0012">Acyltransferase</keyword>
<evidence type="ECO:0000256" key="1">
    <source>
        <dbReference type="ARBA" id="ARBA00022679"/>
    </source>
</evidence>
<dbReference type="PANTHER" id="PTHR43877:SF5">
    <property type="entry name" value="BLL8307 PROTEIN"/>
    <property type="match status" value="1"/>
</dbReference>
<gene>
    <name evidence="4" type="ORF">QWZ16_22195</name>
</gene>
<accession>A0ABT8BYR6</accession>
<dbReference type="CDD" id="cd04301">
    <property type="entry name" value="NAT_SF"/>
    <property type="match status" value="1"/>
</dbReference>
<dbReference type="SUPFAM" id="SSF55729">
    <property type="entry name" value="Acyl-CoA N-acyltransferases (Nat)"/>
    <property type="match status" value="1"/>
</dbReference>
<evidence type="ECO:0000313" key="5">
    <source>
        <dbReference type="Proteomes" id="UP001238540"/>
    </source>
</evidence>
<dbReference type="InterPro" id="IPR050832">
    <property type="entry name" value="Bact_Acetyltransf"/>
</dbReference>
<comment type="caution">
    <text evidence="4">The sequence shown here is derived from an EMBL/GenBank/DDBJ whole genome shotgun (WGS) entry which is preliminary data.</text>
</comment>
<sequence>MEIIVDDLKHPDVISLLEQHRADMNATSPPESVHTLDLTGLKAPEMTLWTAWRETVLLGCIAIKTLSETHVELKSMRTTDRARNQGVASSMLTHAINESAKQGYRQMSLETGSMAFFKPARNLYKKFGFTDCLPFADYGADPNSCFMTRKIDLN</sequence>
<dbReference type="Proteomes" id="UP001238540">
    <property type="component" value="Unassembled WGS sequence"/>
</dbReference>
<dbReference type="PANTHER" id="PTHR43877">
    <property type="entry name" value="AMINOALKYLPHOSPHONATE N-ACETYLTRANSFERASE-RELATED-RELATED"/>
    <property type="match status" value="1"/>
</dbReference>
<dbReference type="Gene3D" id="3.40.630.30">
    <property type="match status" value="1"/>
</dbReference>
<feature type="domain" description="N-acetyltransferase" evidence="3">
    <location>
        <begin position="3"/>
        <end position="152"/>
    </location>
</feature>
<organism evidence="4 5">
    <name type="scientific">Vibrio ostreicida</name>
    <dbReference type="NCBI Taxonomy" id="526588"/>
    <lineage>
        <taxon>Bacteria</taxon>
        <taxon>Pseudomonadati</taxon>
        <taxon>Pseudomonadota</taxon>
        <taxon>Gammaproteobacteria</taxon>
        <taxon>Vibrionales</taxon>
        <taxon>Vibrionaceae</taxon>
        <taxon>Vibrio</taxon>
    </lineage>
</organism>
<evidence type="ECO:0000259" key="3">
    <source>
        <dbReference type="PROSITE" id="PS51186"/>
    </source>
</evidence>
<proteinExistence type="predicted"/>
<dbReference type="EMBL" id="JAUFQC010000027">
    <property type="protein sequence ID" value="MDN3612311.1"/>
    <property type="molecule type" value="Genomic_DNA"/>
</dbReference>
<name>A0ABT8BYR6_9VIBR</name>
<dbReference type="RefSeq" id="WP_076588506.1">
    <property type="nucleotide sequence ID" value="NZ_JABEYA020000003.1"/>
</dbReference>
<reference evidence="5" key="1">
    <citation type="journal article" date="2019" name="Int. J. Syst. Evol. Microbiol.">
        <title>The Global Catalogue of Microorganisms (GCM) 10K type strain sequencing project: providing services to taxonomists for standard genome sequencing and annotation.</title>
        <authorList>
            <consortium name="The Broad Institute Genomics Platform"/>
            <consortium name="The Broad Institute Genome Sequencing Center for Infectious Disease"/>
            <person name="Wu L."/>
            <person name="Ma J."/>
        </authorList>
    </citation>
    <scope>NUCLEOTIDE SEQUENCE [LARGE SCALE GENOMIC DNA]</scope>
    <source>
        <strain evidence="5">CECT 7398</strain>
    </source>
</reference>
<keyword evidence="5" id="KW-1185">Reference proteome</keyword>
<dbReference type="InterPro" id="IPR000182">
    <property type="entry name" value="GNAT_dom"/>
</dbReference>
<dbReference type="InterPro" id="IPR016181">
    <property type="entry name" value="Acyl_CoA_acyltransferase"/>
</dbReference>
<dbReference type="PROSITE" id="PS51186">
    <property type="entry name" value="GNAT"/>
    <property type="match status" value="1"/>
</dbReference>
<keyword evidence="1" id="KW-0808">Transferase</keyword>
<protein>
    <submittedName>
        <fullName evidence="4">GNAT family N-acetyltransferase</fullName>
    </submittedName>
</protein>
<dbReference type="Pfam" id="PF00583">
    <property type="entry name" value="Acetyltransf_1"/>
    <property type="match status" value="1"/>
</dbReference>